<protein>
    <recommendedName>
        <fullName evidence="5">Transmembrane protein</fullName>
    </recommendedName>
</protein>
<feature type="transmembrane region" description="Helical" evidence="2">
    <location>
        <begin position="30"/>
        <end position="51"/>
    </location>
</feature>
<feature type="region of interest" description="Disordered" evidence="1">
    <location>
        <begin position="53"/>
        <end position="95"/>
    </location>
</feature>
<comment type="caution">
    <text evidence="3">The sequence shown here is derived from an EMBL/GenBank/DDBJ whole genome shotgun (WGS) entry which is preliminary data.</text>
</comment>
<gene>
    <name evidence="3" type="ORF">BN77_p11371</name>
</gene>
<dbReference type="eggNOG" id="ENOG50319PU">
    <property type="taxonomic scope" value="Bacteria"/>
</dbReference>
<dbReference type="Proteomes" id="UP000009319">
    <property type="component" value="Unassembled WGS sequence"/>
</dbReference>
<dbReference type="RefSeq" id="WP_007537861.1">
    <property type="nucleotide sequence ID" value="NZ_HF536773.1"/>
</dbReference>
<evidence type="ECO:0000313" key="4">
    <source>
        <dbReference type="Proteomes" id="UP000009319"/>
    </source>
</evidence>
<reference evidence="3 4" key="1">
    <citation type="journal article" date="2013" name="Genome Announc.">
        <title>Draft Genome Sequence of Rhizobium mesoamericanum STM3625, a Nitrogen-Fixing Symbiont of Mimosa pudica Isolated in French Guiana (South America).</title>
        <authorList>
            <person name="Moulin L."/>
            <person name="Mornico D."/>
            <person name="Melkonian R."/>
            <person name="Klonowska A."/>
        </authorList>
    </citation>
    <scope>NUCLEOTIDE SEQUENCE [LARGE SCALE GENOMIC DNA]</scope>
    <source>
        <strain evidence="3 4">STM3625</strain>
    </source>
</reference>
<dbReference type="EMBL" id="CANI01000039">
    <property type="protein sequence ID" value="CCM78681.1"/>
    <property type="molecule type" value="Genomic_DNA"/>
</dbReference>
<organism evidence="3 4">
    <name type="scientific">Rhizobium mesoamericanum STM3625</name>
    <dbReference type="NCBI Taxonomy" id="1211777"/>
    <lineage>
        <taxon>Bacteria</taxon>
        <taxon>Pseudomonadati</taxon>
        <taxon>Pseudomonadota</taxon>
        <taxon>Alphaproteobacteria</taxon>
        <taxon>Hyphomicrobiales</taxon>
        <taxon>Rhizobiaceae</taxon>
        <taxon>Rhizobium/Agrobacterium group</taxon>
        <taxon>Rhizobium</taxon>
    </lineage>
</organism>
<evidence type="ECO:0000313" key="3">
    <source>
        <dbReference type="EMBL" id="CCM78681.1"/>
    </source>
</evidence>
<evidence type="ECO:0000256" key="1">
    <source>
        <dbReference type="SAM" id="MobiDB-lite"/>
    </source>
</evidence>
<sequence length="95" mass="10072">MTYDPNDPIRNSSTEPDLRTTPVHRSSRTWIGWVAAIAVILVAAFAITEWFNRPSTDLNPTASTTGSQPTKPVAPPTAPAKTAPANPSTGGTTQQ</sequence>
<keyword evidence="2" id="KW-0472">Membrane</keyword>
<accession>K0PQ32</accession>
<feature type="region of interest" description="Disordered" evidence="1">
    <location>
        <begin position="1"/>
        <end position="25"/>
    </location>
</feature>
<dbReference type="STRING" id="1211777.BN77_p11371"/>
<keyword evidence="4" id="KW-1185">Reference proteome</keyword>
<keyword evidence="2" id="KW-0812">Transmembrane</keyword>
<evidence type="ECO:0008006" key="5">
    <source>
        <dbReference type="Google" id="ProtNLM"/>
    </source>
</evidence>
<dbReference type="HOGENOM" id="CLU_149345_0_0_5"/>
<feature type="compositionally biased region" description="Polar residues" evidence="1">
    <location>
        <begin position="53"/>
        <end position="68"/>
    </location>
</feature>
<dbReference type="AlphaFoldDB" id="K0PQ32"/>
<name>K0PQ32_9HYPH</name>
<evidence type="ECO:0000256" key="2">
    <source>
        <dbReference type="SAM" id="Phobius"/>
    </source>
</evidence>
<proteinExistence type="predicted"/>
<keyword evidence="2" id="KW-1133">Transmembrane helix</keyword>